<dbReference type="EC" id="3.2.1.180" evidence="3"/>
<dbReference type="EMBL" id="JAGGKT010000016">
    <property type="protein sequence ID" value="MBP1934049.1"/>
    <property type="molecule type" value="Genomic_DNA"/>
</dbReference>
<dbReference type="PANTHER" id="PTHR36845:SF1">
    <property type="entry name" value="HYDROLASE, PUTATIVE (AFU_ORTHOLOGUE AFUA_7G05090)-RELATED"/>
    <property type="match status" value="1"/>
</dbReference>
<evidence type="ECO:0000313" key="3">
    <source>
        <dbReference type="EMBL" id="MBP1934049.1"/>
    </source>
</evidence>
<gene>
    <name evidence="3" type="ORF">J2Z37_004066</name>
</gene>
<accession>A0ABS4GUX1</accession>
<keyword evidence="1 3" id="KW-0378">Hydrolase</keyword>
<dbReference type="GO" id="GO:0102212">
    <property type="term" value="F:unsaturated chondroitin disaccharide hydrolase activity"/>
    <property type="evidence" value="ECO:0007669"/>
    <property type="project" value="UniProtKB-EC"/>
</dbReference>
<dbReference type="Gene3D" id="1.50.10.10">
    <property type="match status" value="1"/>
</dbReference>
<proteinExistence type="inferred from homology"/>
<dbReference type="InterPro" id="IPR012341">
    <property type="entry name" value="6hp_glycosidase-like_sf"/>
</dbReference>
<organism evidence="3 4">
    <name type="scientific">Ammoniphilus resinae</name>
    <dbReference type="NCBI Taxonomy" id="861532"/>
    <lineage>
        <taxon>Bacteria</taxon>
        <taxon>Bacillati</taxon>
        <taxon>Bacillota</taxon>
        <taxon>Bacilli</taxon>
        <taxon>Bacillales</taxon>
        <taxon>Paenibacillaceae</taxon>
        <taxon>Aneurinibacillus group</taxon>
        <taxon>Ammoniphilus</taxon>
    </lineage>
</organism>
<dbReference type="SUPFAM" id="SSF48208">
    <property type="entry name" value="Six-hairpin glycosidases"/>
    <property type="match status" value="1"/>
</dbReference>
<dbReference type="InterPro" id="IPR008928">
    <property type="entry name" value="6-hairpin_glycosidase_sf"/>
</dbReference>
<sequence>MRLTKKEVFEKGLQKVANMEESLREFPHITRDGQWLTHENGHWTGGFWVGLLWLKSLYAVESERAQLQTKAAGWAKRLAVRVTDNKTHDQGFIFGPSCILGYHLTGDPEFIRLAEAGAKNMRDLFEDRVGLILAWDEPGYEGVAIVDTIMNLPLLSWVAKQQDKPEYHELACHTADHILQHHVRPDGSTYHVVRWDPSSYEIVERRTHQGFAPESCWSRGQAWATYGFANMYRYTKKAEYLEAAQKIGEYYWDHLDDDLKLPRWDFVFQNRTDEPLDASSASIAASGMILMYDLLKQAGSLDADIWLDRADQILQGMATHCLYHDMERFGIIEKATVDKPRNSGINESTMYGDYYFMEAIYRRLQLHEGNRKGLEILY</sequence>
<dbReference type="Pfam" id="PF07470">
    <property type="entry name" value="Glyco_hydro_88"/>
    <property type="match status" value="1"/>
</dbReference>
<comment type="similarity">
    <text evidence="2">Belongs to the glycosyl hydrolase 88 family.</text>
</comment>
<reference evidence="3 4" key="1">
    <citation type="submission" date="2021-03" db="EMBL/GenBank/DDBJ databases">
        <title>Genomic Encyclopedia of Type Strains, Phase IV (KMG-IV): sequencing the most valuable type-strain genomes for metagenomic binning, comparative biology and taxonomic classification.</title>
        <authorList>
            <person name="Goeker M."/>
        </authorList>
    </citation>
    <scope>NUCLEOTIDE SEQUENCE [LARGE SCALE GENOMIC DNA]</scope>
    <source>
        <strain evidence="3 4">DSM 24738</strain>
    </source>
</reference>
<protein>
    <submittedName>
        <fullName evidence="3">Unsaturated chondroitin disaccharide hydrolase</fullName>
        <ecNumber evidence="3">3.2.1.180</ecNumber>
    </submittedName>
</protein>
<evidence type="ECO:0000256" key="2">
    <source>
        <dbReference type="ARBA" id="ARBA00038358"/>
    </source>
</evidence>
<dbReference type="InterPro" id="IPR010905">
    <property type="entry name" value="Glyco_hydro_88"/>
</dbReference>
<keyword evidence="4" id="KW-1185">Reference proteome</keyword>
<dbReference type="Proteomes" id="UP001519343">
    <property type="component" value="Unassembled WGS sequence"/>
</dbReference>
<dbReference type="PANTHER" id="PTHR36845">
    <property type="entry name" value="HYDROLASE, PUTATIVE (AFU_ORTHOLOGUE AFUA_7G05090)-RELATED"/>
    <property type="match status" value="1"/>
</dbReference>
<evidence type="ECO:0000313" key="4">
    <source>
        <dbReference type="Proteomes" id="UP001519343"/>
    </source>
</evidence>
<name>A0ABS4GUX1_9BACL</name>
<comment type="caution">
    <text evidence="3">The sequence shown here is derived from an EMBL/GenBank/DDBJ whole genome shotgun (WGS) entry which is preliminary data.</text>
</comment>
<evidence type="ECO:0000256" key="1">
    <source>
        <dbReference type="ARBA" id="ARBA00022801"/>
    </source>
</evidence>
<dbReference type="InterPro" id="IPR052369">
    <property type="entry name" value="UG_Glycosaminoglycan_Hydrolase"/>
</dbReference>
<keyword evidence="3" id="KW-0326">Glycosidase</keyword>
<dbReference type="RefSeq" id="WP_209812060.1">
    <property type="nucleotide sequence ID" value="NZ_JAGGKT010000016.1"/>
</dbReference>